<dbReference type="HOGENOM" id="CLU_1509593_0_0_6"/>
<dbReference type="InterPro" id="IPR011250">
    <property type="entry name" value="OMP/PagP_B-barrel"/>
</dbReference>
<reference evidence="2 3" key="1">
    <citation type="journal article" date="2010" name="Stand. Genomic Sci.">
        <title>Complete genome sequence of Ferrimonas balearica type strain (PAT).</title>
        <authorList>
            <person name="Nolan M."/>
            <person name="Sikorski J."/>
            <person name="Davenport K."/>
            <person name="Lucas S."/>
            <person name="Glavina Del Rio T."/>
            <person name="Tice H."/>
            <person name="Cheng J."/>
            <person name="Goodwin L."/>
            <person name="Pitluck S."/>
            <person name="Liolios K."/>
            <person name="Ivanova N."/>
            <person name="Mavromatis K."/>
            <person name="Ovchinnikova G."/>
            <person name="Pati A."/>
            <person name="Chen A."/>
            <person name="Palaniappan K."/>
            <person name="Land M."/>
            <person name="Hauser L."/>
            <person name="Chang Y."/>
            <person name="Jeffries C."/>
            <person name="Tapia R."/>
            <person name="Brettin T."/>
            <person name="Detter J."/>
            <person name="Han C."/>
            <person name="Yasawong M."/>
            <person name="Rohde M."/>
            <person name="Tindall B."/>
            <person name="Goker M."/>
            <person name="Woyke T."/>
            <person name="Bristow J."/>
            <person name="Eisen J."/>
            <person name="Markowitz V."/>
            <person name="Hugenholtz P."/>
            <person name="Kyrpides N."/>
            <person name="Klenk H."/>
            <person name="Lapidus A."/>
        </authorList>
    </citation>
    <scope>NUCLEOTIDE SEQUENCE [LARGE SCALE GENOMIC DNA]</scope>
    <source>
        <strain evidence="3">DSM 9799 / CCM 4581 / KCTC 23876 / PAT</strain>
    </source>
</reference>
<dbReference type="SUPFAM" id="SSF56925">
    <property type="entry name" value="OMPA-like"/>
    <property type="match status" value="1"/>
</dbReference>
<proteinExistence type="predicted"/>
<evidence type="ECO:0000313" key="2">
    <source>
        <dbReference type="EMBL" id="ADN77241.1"/>
    </source>
</evidence>
<protein>
    <recommendedName>
        <fullName evidence="4">Outer membrane protein beta-barrel domain-containing protein</fullName>
    </recommendedName>
</protein>
<sequence>MRLLTLLPFVLFAPSALAQMLGQQSEETGPAVQPHVALTLDYYAADNALWGVTIAPTHYDPNYPRWGYYAGFAWGPSESLSLPEPEQGKVKQYAGRFGLSYALVPSLHLYGGASYYLRETHHTTGIMPLCTDCGPVWTEDKDYRWGAELGLRWNLGQHMVIGAGYNWATESALISIGLR</sequence>
<dbReference type="EMBL" id="CP002209">
    <property type="protein sequence ID" value="ADN77241.1"/>
    <property type="molecule type" value="Genomic_DNA"/>
</dbReference>
<dbReference type="GeneID" id="67183264"/>
<evidence type="ECO:0008006" key="4">
    <source>
        <dbReference type="Google" id="ProtNLM"/>
    </source>
</evidence>
<organism evidence="2 3">
    <name type="scientific">Ferrimonas balearica (strain DSM 9799 / CCM 4581 / KCTC 23876 / PAT)</name>
    <dbReference type="NCBI Taxonomy" id="550540"/>
    <lineage>
        <taxon>Bacteria</taxon>
        <taxon>Pseudomonadati</taxon>
        <taxon>Pseudomonadota</taxon>
        <taxon>Gammaproteobacteria</taxon>
        <taxon>Alteromonadales</taxon>
        <taxon>Ferrimonadaceae</taxon>
        <taxon>Ferrimonas</taxon>
    </lineage>
</organism>
<dbReference type="STRING" id="550540.Fbal_3041"/>
<accession>E1STZ7</accession>
<gene>
    <name evidence="2" type="ordered locus">Fbal_3041</name>
</gene>
<evidence type="ECO:0000256" key="1">
    <source>
        <dbReference type="SAM" id="SignalP"/>
    </source>
</evidence>
<dbReference type="RefSeq" id="WP_013346547.1">
    <property type="nucleotide sequence ID" value="NC_014541.1"/>
</dbReference>
<name>E1STZ7_FERBD</name>
<dbReference type="eggNOG" id="COG3637">
    <property type="taxonomic scope" value="Bacteria"/>
</dbReference>
<feature type="chain" id="PRO_5003151474" description="Outer membrane protein beta-barrel domain-containing protein" evidence="1">
    <location>
        <begin position="19"/>
        <end position="179"/>
    </location>
</feature>
<evidence type="ECO:0000313" key="3">
    <source>
        <dbReference type="Proteomes" id="UP000006683"/>
    </source>
</evidence>
<dbReference type="Proteomes" id="UP000006683">
    <property type="component" value="Chromosome"/>
</dbReference>
<keyword evidence="1" id="KW-0732">Signal</keyword>
<dbReference type="KEGG" id="fbl:Fbal_3041"/>
<feature type="signal peptide" evidence="1">
    <location>
        <begin position="1"/>
        <end position="18"/>
    </location>
</feature>
<keyword evidence="3" id="KW-1185">Reference proteome</keyword>
<dbReference type="OrthoDB" id="6384860at2"/>
<dbReference type="AlphaFoldDB" id="E1STZ7"/>